<feature type="region of interest" description="Disordered" evidence="1">
    <location>
        <begin position="1"/>
        <end position="21"/>
    </location>
</feature>
<evidence type="ECO:0000313" key="4">
    <source>
        <dbReference type="Proteomes" id="UP000735302"/>
    </source>
</evidence>
<evidence type="ECO:0000313" key="3">
    <source>
        <dbReference type="EMBL" id="GFO13407.1"/>
    </source>
</evidence>
<organism evidence="3 4">
    <name type="scientific">Plakobranchus ocellatus</name>
    <dbReference type="NCBI Taxonomy" id="259542"/>
    <lineage>
        <taxon>Eukaryota</taxon>
        <taxon>Metazoa</taxon>
        <taxon>Spiralia</taxon>
        <taxon>Lophotrochozoa</taxon>
        <taxon>Mollusca</taxon>
        <taxon>Gastropoda</taxon>
        <taxon>Heterobranchia</taxon>
        <taxon>Euthyneura</taxon>
        <taxon>Panpulmonata</taxon>
        <taxon>Sacoglossa</taxon>
        <taxon>Placobranchoidea</taxon>
        <taxon>Plakobranchidae</taxon>
        <taxon>Plakobranchus</taxon>
    </lineage>
</organism>
<keyword evidence="4" id="KW-1185">Reference proteome</keyword>
<proteinExistence type="predicted"/>
<protein>
    <submittedName>
        <fullName evidence="3">Uncharacterized protein</fullName>
    </submittedName>
</protein>
<dbReference type="AlphaFoldDB" id="A0AAV4B2G4"/>
<keyword evidence="2" id="KW-1133">Transmembrane helix</keyword>
<name>A0AAV4B2G4_9GAST</name>
<accession>A0AAV4B2G4</accession>
<evidence type="ECO:0000256" key="1">
    <source>
        <dbReference type="SAM" id="MobiDB-lite"/>
    </source>
</evidence>
<comment type="caution">
    <text evidence="3">The sequence shown here is derived from an EMBL/GenBank/DDBJ whole genome shotgun (WGS) entry which is preliminary data.</text>
</comment>
<dbReference type="EMBL" id="BLXT01004491">
    <property type="protein sequence ID" value="GFO13407.1"/>
    <property type="molecule type" value="Genomic_DNA"/>
</dbReference>
<dbReference type="Proteomes" id="UP000735302">
    <property type="component" value="Unassembled WGS sequence"/>
</dbReference>
<evidence type="ECO:0000256" key="2">
    <source>
        <dbReference type="SAM" id="Phobius"/>
    </source>
</evidence>
<keyword evidence="2" id="KW-0812">Transmembrane</keyword>
<keyword evidence="2" id="KW-0472">Membrane</keyword>
<reference evidence="3 4" key="1">
    <citation type="journal article" date="2021" name="Elife">
        <title>Chloroplast acquisition without the gene transfer in kleptoplastic sea slugs, Plakobranchus ocellatus.</title>
        <authorList>
            <person name="Maeda T."/>
            <person name="Takahashi S."/>
            <person name="Yoshida T."/>
            <person name="Shimamura S."/>
            <person name="Takaki Y."/>
            <person name="Nagai Y."/>
            <person name="Toyoda A."/>
            <person name="Suzuki Y."/>
            <person name="Arimoto A."/>
            <person name="Ishii H."/>
            <person name="Satoh N."/>
            <person name="Nishiyama T."/>
            <person name="Hasebe M."/>
            <person name="Maruyama T."/>
            <person name="Minagawa J."/>
            <person name="Obokata J."/>
            <person name="Shigenobu S."/>
        </authorList>
    </citation>
    <scope>NUCLEOTIDE SEQUENCE [LARGE SCALE GENOMIC DNA]</scope>
</reference>
<feature type="compositionally biased region" description="Polar residues" evidence="1">
    <location>
        <begin position="12"/>
        <end position="21"/>
    </location>
</feature>
<sequence>MIIGGPCHSGRSADNSQSSNPSTCSNFCVWVSMLAAPHSHTVIHSKIGFLLLMRVFAPLSPAGQAGLWLHILLYVLITLSCGHVYLLCKDGFP</sequence>
<gene>
    <name evidence="3" type="ORF">PoB_003991200</name>
</gene>
<feature type="transmembrane region" description="Helical" evidence="2">
    <location>
        <begin position="67"/>
        <end position="88"/>
    </location>
</feature>